<dbReference type="Pfam" id="PF02146">
    <property type="entry name" value="SIR2"/>
    <property type="match status" value="1"/>
</dbReference>
<feature type="modified residue" description="2',4',5'-topaquinone" evidence="7">
    <location>
        <position position="806"/>
    </location>
</feature>
<dbReference type="SUPFAM" id="SSF52467">
    <property type="entry name" value="DHS-like NAD/FAD-binding domain"/>
    <property type="match status" value="1"/>
</dbReference>
<sequence>MSLGYAEKLSFREDLGGQLGAPELTESANDLTTKVAQLSEWIAASRKIIVFTGAGISTACGIPDFRGPNGVWTLQRAKKPLPKLKTSFTFAKPSLTHQVLVALHQAGKLQYIVSQNVDSLHLRSGMPRTCLAELHGNCFAEHCPKCKREYLRDFEIETVGFKYTGRRCIAPGCSGRLKDHILDWEDALPDDELDESERQADQADLAICLGTSLQITPACDLPLRTPKAGGKLVIINLQKTPKDKKADLVIHAKCDGVLRCVVDRLKLPVPQFVRRDCVVVGHKQAKPRKGKQGQWLLGYTLYVTSPHGVQCAMPMVESVSVVNMESMVETPLVGRQFTEGNLIDSGSSSVRRLRLLLRLSDAADESRRSTHIEHQITLLSAERYAAEAAAAPASATDAKSQPCCPAKLARLPIAELDLYNATAQPEGSYALPSDDFVMRVDLLPLNKSDAVAYLDGLGPEPERKHPHGMYTDAWLESAIIQATLVLRELFEETTGGLCYGGGVDNNVTFVDLGCGLANIGWLNMPAYAANASQRTNVIRFVVNPGQSTGEEDELFPLPFTFKVVEDYSVGIEAWRAFDLEYCNQGPFASAEELQAAYQAGNLTLCSAPEYGSPELDYAWATTNHPPPFPGNSNNQSSRPGPQSYMPAGRRFDLSSETSGGGRRFNWFGWEGHVVLRSTNGIALFDIQLDGERIIYELALQDMMVAYSGYSGQGQQTFMDSYWGIGVSTTPLRRGYDCPMYATYLPATMNFLDGGGGTVTDALCMFEEDMAVTQWRHTHRAGPNGPHLDAAKSVEFVIRTVATVGNYDYMYDVRFMQDGSIYVKTTMGGYMTTLFWDPSGQTFRDGPFGTRVQKYVLANIHDHMSGWKVDLDVAGPQNRVVKKAVKAGSYAEALRAQGSNGGLPGWFALDSLKYVETSSPETEFGTITDNTTPVVWQFVASNATNAWGQPRGFAIVPDGTSTQLLPADHPALVAAAWAKYNLAVTCHSDNEQLNNAATYDIYNPQSALVSLDTFIDGLNQQRCWRHASSYFAGMHSRNRCKAP</sequence>
<dbReference type="EC" id="1.4.3.-" evidence="9"/>
<evidence type="ECO:0000256" key="6">
    <source>
        <dbReference type="PIRSR" id="PIRSR600269-50"/>
    </source>
</evidence>
<reference evidence="12 13" key="1">
    <citation type="journal article" date="2024" name="Nat. Commun.">
        <title>Phylogenomics reveals the evolutionary origins of lichenization in chlorophyte algae.</title>
        <authorList>
            <person name="Puginier C."/>
            <person name="Libourel C."/>
            <person name="Otte J."/>
            <person name="Skaloud P."/>
            <person name="Haon M."/>
            <person name="Grisel S."/>
            <person name="Petersen M."/>
            <person name="Berrin J.G."/>
            <person name="Delaux P.M."/>
            <person name="Dal Grande F."/>
            <person name="Keller J."/>
        </authorList>
    </citation>
    <scope>NUCLEOTIDE SEQUENCE [LARGE SCALE GENOMIC DNA]</scope>
    <source>
        <strain evidence="12 13">SAG 2043</strain>
    </source>
</reference>
<dbReference type="InterPro" id="IPR029035">
    <property type="entry name" value="DHS-like_NAD/FAD-binding_dom"/>
</dbReference>
<comment type="caution">
    <text evidence="12">The sequence shown here is derived from an EMBL/GenBank/DDBJ whole genome shotgun (WGS) entry which is preliminary data.</text>
</comment>
<accession>A0AAW1PPN4</accession>
<comment type="cofactor">
    <cofactor evidence="9">
        <name>Cu cation</name>
        <dbReference type="ChEBI" id="CHEBI:23378"/>
    </cofactor>
    <text evidence="9">Contains 1 topaquinone per subunit.</text>
</comment>
<keyword evidence="2 8" id="KW-0479">Metal-binding</keyword>
<evidence type="ECO:0000256" key="8">
    <source>
        <dbReference type="PROSITE-ProRule" id="PRU00236"/>
    </source>
</evidence>
<evidence type="ECO:0000256" key="4">
    <source>
        <dbReference type="ARBA" id="ARBA00023027"/>
    </source>
</evidence>
<dbReference type="EMBL" id="JALJOR010000010">
    <property type="protein sequence ID" value="KAK9810436.1"/>
    <property type="molecule type" value="Genomic_DNA"/>
</dbReference>
<keyword evidence="4" id="KW-0520">NAD</keyword>
<gene>
    <name evidence="12" type="ORF">WJX72_010681</name>
</gene>
<comment type="similarity">
    <text evidence="9">Belongs to the copper/topaquinone oxidase family.</text>
</comment>
<dbReference type="GO" id="GO:0070403">
    <property type="term" value="F:NAD+ binding"/>
    <property type="evidence" value="ECO:0007669"/>
    <property type="project" value="InterPro"/>
</dbReference>
<dbReference type="InterPro" id="IPR036460">
    <property type="entry name" value="Cu_amine_oxidase_C_sf"/>
</dbReference>
<feature type="binding site" evidence="8">
    <location>
        <position position="173"/>
    </location>
    <ligand>
        <name>Zn(2+)</name>
        <dbReference type="ChEBI" id="CHEBI:29105"/>
    </ligand>
</feature>
<evidence type="ECO:0000256" key="3">
    <source>
        <dbReference type="ARBA" id="ARBA00022833"/>
    </source>
</evidence>
<evidence type="ECO:0000256" key="10">
    <source>
        <dbReference type="SAM" id="MobiDB-lite"/>
    </source>
</evidence>
<dbReference type="GO" id="GO:0048038">
    <property type="term" value="F:quinone binding"/>
    <property type="evidence" value="ECO:0007669"/>
    <property type="project" value="InterPro"/>
</dbReference>
<dbReference type="GO" id="GO:0009308">
    <property type="term" value="P:amine metabolic process"/>
    <property type="evidence" value="ECO:0007669"/>
    <property type="project" value="UniProtKB-UniRule"/>
</dbReference>
<evidence type="ECO:0000256" key="5">
    <source>
        <dbReference type="ARBA" id="ARBA00038170"/>
    </source>
</evidence>
<keyword evidence="9" id="KW-0186">Copper</keyword>
<feature type="binding site" evidence="8">
    <location>
        <position position="143"/>
    </location>
    <ligand>
        <name>Zn(2+)</name>
        <dbReference type="ChEBI" id="CHEBI:29105"/>
    </ligand>
</feature>
<dbReference type="AlphaFoldDB" id="A0AAW1PPN4"/>
<evidence type="ECO:0000313" key="12">
    <source>
        <dbReference type="EMBL" id="KAK9810436.1"/>
    </source>
</evidence>
<dbReference type="CDD" id="cd01410">
    <property type="entry name" value="SIRT7"/>
    <property type="match status" value="1"/>
</dbReference>
<dbReference type="GO" id="GO:0016740">
    <property type="term" value="F:transferase activity"/>
    <property type="evidence" value="ECO:0007669"/>
    <property type="project" value="UniProtKB-KW"/>
</dbReference>
<name>A0AAW1PPN4_9CHLO</name>
<dbReference type="InterPro" id="IPR015798">
    <property type="entry name" value="Cu_amine_oxidase_C"/>
</dbReference>
<feature type="active site" description="Proton acceptor" evidence="8">
    <location>
        <position position="135"/>
    </location>
</feature>
<evidence type="ECO:0000256" key="7">
    <source>
        <dbReference type="PIRSR" id="PIRSR600269-51"/>
    </source>
</evidence>
<protein>
    <recommendedName>
        <fullName evidence="9">Amine oxidase</fullName>
        <ecNumber evidence="9">1.4.3.-</ecNumber>
    </recommendedName>
</protein>
<dbReference type="InterPro" id="IPR003000">
    <property type="entry name" value="Sirtuin"/>
</dbReference>
<dbReference type="GO" id="GO:0005886">
    <property type="term" value="C:plasma membrane"/>
    <property type="evidence" value="ECO:0007669"/>
    <property type="project" value="TreeGrafter"/>
</dbReference>
<dbReference type="Gene3D" id="2.70.98.20">
    <property type="entry name" value="Copper amine oxidase, catalytic domain"/>
    <property type="match status" value="1"/>
</dbReference>
<feature type="binding site" evidence="8">
    <location>
        <position position="146"/>
    </location>
    <ligand>
        <name>Zn(2+)</name>
        <dbReference type="ChEBI" id="CHEBI:29105"/>
    </ligand>
</feature>
<dbReference type="PANTHER" id="PTHR10638:SF20">
    <property type="entry name" value="AMINE OXIDASE"/>
    <property type="match status" value="1"/>
</dbReference>
<dbReference type="Proteomes" id="UP001489004">
    <property type="component" value="Unassembled WGS sequence"/>
</dbReference>
<dbReference type="GO" id="GO:0005507">
    <property type="term" value="F:copper ion binding"/>
    <property type="evidence" value="ECO:0007669"/>
    <property type="project" value="InterPro"/>
</dbReference>
<evidence type="ECO:0000256" key="1">
    <source>
        <dbReference type="ARBA" id="ARBA00022679"/>
    </source>
</evidence>
<dbReference type="Gene3D" id="3.10.450.40">
    <property type="match status" value="1"/>
</dbReference>
<comment type="PTM">
    <text evidence="7 9">Topaquinone (TPQ) is generated by copper-dependent autoxidation of a specific tyrosyl residue.</text>
</comment>
<organism evidence="12 13">
    <name type="scientific">[Myrmecia] bisecta</name>
    <dbReference type="NCBI Taxonomy" id="41462"/>
    <lineage>
        <taxon>Eukaryota</taxon>
        <taxon>Viridiplantae</taxon>
        <taxon>Chlorophyta</taxon>
        <taxon>core chlorophytes</taxon>
        <taxon>Trebouxiophyceae</taxon>
        <taxon>Trebouxiales</taxon>
        <taxon>Trebouxiaceae</taxon>
        <taxon>Myrmecia</taxon>
    </lineage>
</organism>
<dbReference type="PROSITE" id="PS50305">
    <property type="entry name" value="SIRTUIN"/>
    <property type="match status" value="1"/>
</dbReference>
<evidence type="ECO:0000256" key="9">
    <source>
        <dbReference type="RuleBase" id="RU000672"/>
    </source>
</evidence>
<feature type="compositionally biased region" description="Polar residues" evidence="10">
    <location>
        <begin position="630"/>
        <end position="640"/>
    </location>
</feature>
<feature type="active site" description="Schiff-base intermediate with substrate; via topaquinone" evidence="6">
    <location>
        <position position="806"/>
    </location>
</feature>
<dbReference type="Pfam" id="PF01179">
    <property type="entry name" value="Cu_amine_oxid"/>
    <property type="match status" value="1"/>
</dbReference>
<feature type="binding site" evidence="8">
    <location>
        <position position="168"/>
    </location>
    <ligand>
        <name>Zn(2+)</name>
        <dbReference type="ChEBI" id="CHEBI:29105"/>
    </ligand>
</feature>
<dbReference type="PANTHER" id="PTHR10638">
    <property type="entry name" value="COPPER AMINE OXIDASE"/>
    <property type="match status" value="1"/>
</dbReference>
<keyword evidence="1" id="KW-0808">Transferase</keyword>
<feature type="active site" description="Proton acceptor" evidence="6">
    <location>
        <position position="719"/>
    </location>
</feature>
<dbReference type="FunFam" id="3.40.50.1220:FF:000038">
    <property type="entry name" value="NAD-dependent protein deacetylase sirtuin-6 isoform X2"/>
    <property type="match status" value="1"/>
</dbReference>
<dbReference type="InterPro" id="IPR026590">
    <property type="entry name" value="Ssirtuin_cat_dom"/>
</dbReference>
<evidence type="ECO:0000259" key="11">
    <source>
        <dbReference type="PROSITE" id="PS50305"/>
    </source>
</evidence>
<keyword evidence="3 8" id="KW-0862">Zinc</keyword>
<dbReference type="Gene3D" id="3.40.50.1220">
    <property type="entry name" value="TPP-binding domain"/>
    <property type="match status" value="1"/>
</dbReference>
<evidence type="ECO:0000256" key="2">
    <source>
        <dbReference type="ARBA" id="ARBA00022723"/>
    </source>
</evidence>
<dbReference type="GO" id="GO:0008131">
    <property type="term" value="F:primary methylamine oxidase activity"/>
    <property type="evidence" value="ECO:0007669"/>
    <property type="project" value="InterPro"/>
</dbReference>
<keyword evidence="6 9" id="KW-0801">TPQ</keyword>
<proteinExistence type="inferred from homology"/>
<dbReference type="SUPFAM" id="SSF49998">
    <property type="entry name" value="Amine oxidase catalytic domain"/>
    <property type="match status" value="1"/>
</dbReference>
<dbReference type="InterPro" id="IPR000269">
    <property type="entry name" value="Cu_amine_oxidase"/>
</dbReference>
<comment type="similarity">
    <text evidence="5">Belongs to the sirtuin family. Class IV subfamily.</text>
</comment>
<keyword evidence="9" id="KW-0560">Oxidoreductase</keyword>
<keyword evidence="13" id="KW-1185">Reference proteome</keyword>
<feature type="domain" description="Deacetylase sirtuin-type" evidence="11">
    <location>
        <begin position="28"/>
        <end position="268"/>
    </location>
</feature>
<dbReference type="Gene3D" id="2.20.28.200">
    <property type="match status" value="1"/>
</dbReference>
<evidence type="ECO:0000313" key="13">
    <source>
        <dbReference type="Proteomes" id="UP001489004"/>
    </source>
</evidence>
<feature type="region of interest" description="Disordered" evidence="10">
    <location>
        <begin position="621"/>
        <end position="656"/>
    </location>
</feature>